<evidence type="ECO:0000313" key="4">
    <source>
        <dbReference type="EMBL" id="OGG73441.1"/>
    </source>
</evidence>
<dbReference type="Proteomes" id="UP000178587">
    <property type="component" value="Unassembled WGS sequence"/>
</dbReference>
<proteinExistence type="predicted"/>
<dbReference type="AlphaFoldDB" id="A0A1F6EIH6"/>
<accession>A0A1F6EIH6</accession>
<dbReference type="EMBL" id="MFLU01000019">
    <property type="protein sequence ID" value="OGG73441.1"/>
    <property type="molecule type" value="Genomic_DNA"/>
</dbReference>
<evidence type="ECO:0000259" key="3">
    <source>
        <dbReference type="Pfam" id="PF08291"/>
    </source>
</evidence>
<gene>
    <name evidence="4" type="ORF">A3A34_02470</name>
</gene>
<dbReference type="InterPro" id="IPR009045">
    <property type="entry name" value="Zn_M74/Hedgehog-like"/>
</dbReference>
<keyword evidence="2" id="KW-0732">Signal</keyword>
<feature type="compositionally biased region" description="Pro residues" evidence="1">
    <location>
        <begin position="254"/>
        <end position="264"/>
    </location>
</feature>
<feature type="compositionally biased region" description="Polar residues" evidence="1">
    <location>
        <begin position="270"/>
        <end position="287"/>
    </location>
</feature>
<feature type="domain" description="Peptidase M15A C-terminal" evidence="3">
    <location>
        <begin position="100"/>
        <end position="175"/>
    </location>
</feature>
<dbReference type="InterPro" id="IPR013230">
    <property type="entry name" value="Peptidase_M15A_C"/>
</dbReference>
<feature type="region of interest" description="Disordered" evidence="1">
    <location>
        <begin position="242"/>
        <end position="309"/>
    </location>
</feature>
<name>A0A1F6EIH6_9BACT</name>
<feature type="chain" id="PRO_5009524182" description="Peptidase M15A C-terminal domain-containing protein" evidence="2">
    <location>
        <begin position="29"/>
        <end position="427"/>
    </location>
</feature>
<reference evidence="4 5" key="1">
    <citation type="journal article" date="2016" name="Nat. Commun.">
        <title>Thousands of microbial genomes shed light on interconnected biogeochemical processes in an aquifer system.</title>
        <authorList>
            <person name="Anantharaman K."/>
            <person name="Brown C.T."/>
            <person name="Hug L.A."/>
            <person name="Sharon I."/>
            <person name="Castelle C.J."/>
            <person name="Probst A.J."/>
            <person name="Thomas B.C."/>
            <person name="Singh A."/>
            <person name="Wilkins M.J."/>
            <person name="Karaoz U."/>
            <person name="Brodie E.L."/>
            <person name="Williams K.H."/>
            <person name="Hubbard S.S."/>
            <person name="Banfield J.F."/>
        </authorList>
    </citation>
    <scope>NUCLEOTIDE SEQUENCE [LARGE SCALE GENOMIC DNA]</scope>
</reference>
<comment type="caution">
    <text evidence="4">The sequence shown here is derived from an EMBL/GenBank/DDBJ whole genome shotgun (WGS) entry which is preliminary data.</text>
</comment>
<dbReference type="Pfam" id="PF08291">
    <property type="entry name" value="Peptidase_M15_3"/>
    <property type="match status" value="1"/>
</dbReference>
<organism evidence="4 5">
    <name type="scientific">Candidatus Kaiserbacteria bacterium RIFCSPLOWO2_01_FULL_50_24</name>
    <dbReference type="NCBI Taxonomy" id="1798507"/>
    <lineage>
        <taxon>Bacteria</taxon>
        <taxon>Candidatus Kaiseribacteriota</taxon>
    </lineage>
</organism>
<feature type="signal peptide" evidence="2">
    <location>
        <begin position="1"/>
        <end position="28"/>
    </location>
</feature>
<evidence type="ECO:0000256" key="1">
    <source>
        <dbReference type="SAM" id="MobiDB-lite"/>
    </source>
</evidence>
<dbReference type="Gene3D" id="3.30.1380.10">
    <property type="match status" value="1"/>
</dbReference>
<dbReference type="SUPFAM" id="SSF55166">
    <property type="entry name" value="Hedgehog/DD-peptidase"/>
    <property type="match status" value="1"/>
</dbReference>
<protein>
    <recommendedName>
        <fullName evidence="3">Peptidase M15A C-terminal domain-containing protein</fullName>
    </recommendedName>
</protein>
<evidence type="ECO:0000256" key="2">
    <source>
        <dbReference type="SAM" id="SignalP"/>
    </source>
</evidence>
<evidence type="ECO:0000313" key="5">
    <source>
        <dbReference type="Proteomes" id="UP000178587"/>
    </source>
</evidence>
<sequence>MTMQVSKKTIPFLALCLFFATLPFFARAQTCPNTGEVPITAATRDLATLAGIPINSPCWLPSDENIGLNVALAKQYLTSLPRNGTTASPAHIQKLNATFAVCAAQFFQAYTARYGSVTITSTYRDGLSGENARVGGVPGSNHTRGVAIDVHPANKNYDSMMNFARANPQLGVCFPRPTYRGRPDLPHMILAGIGGGESARCAAQGVTKQCSGTPPLNIVTPSYSGPAPSASVTNALRNLFAPPQQPAPQVQNPIQPPPQYPPQVPHLQAPLQQQHATAPPSQQTPDLTATRATTHPPTPAQGQPEKKQATSAVQILSEWILMSAEPIVVEIGTGTSLELFLSGEDIVELRDDYATDETLVRRDPTALVLPIEQTFTSPDLANLPEERRTELAGYQAFLERVKEALLTMLAYLKPFGRPQYYDDFHGE</sequence>